<dbReference type="PROSITE" id="PS00122">
    <property type="entry name" value="CARBOXYLESTERASE_B_1"/>
    <property type="match status" value="1"/>
</dbReference>
<dbReference type="InterPro" id="IPR029058">
    <property type="entry name" value="AB_hydrolase_fold"/>
</dbReference>
<dbReference type="InterPro" id="IPR050309">
    <property type="entry name" value="Type-B_Carboxylest/Lipase"/>
</dbReference>
<evidence type="ECO:0000313" key="6">
    <source>
        <dbReference type="Proteomes" id="UP000060513"/>
    </source>
</evidence>
<accession>A0A0M4DGD8</accession>
<dbReference type="PANTHER" id="PTHR11559">
    <property type="entry name" value="CARBOXYLESTERASE"/>
    <property type="match status" value="1"/>
</dbReference>
<dbReference type="SUPFAM" id="SSF53474">
    <property type="entry name" value="alpha/beta-Hydrolases"/>
    <property type="match status" value="1"/>
</dbReference>
<dbReference type="AlphaFoldDB" id="A0A0M4DGD8"/>
<dbReference type="EMBL" id="CP011340">
    <property type="protein sequence ID" value="ALC20280.1"/>
    <property type="molecule type" value="Genomic_DNA"/>
</dbReference>
<dbReference type="KEGG" id="spri:SPRI_1974"/>
<evidence type="ECO:0000256" key="2">
    <source>
        <dbReference type="ARBA" id="ARBA00010515"/>
    </source>
</evidence>
<comment type="similarity">
    <text evidence="2">Belongs to the 'GDXG' lipolytic enzyme family.</text>
</comment>
<evidence type="ECO:0000256" key="1">
    <source>
        <dbReference type="ARBA" id="ARBA00005964"/>
    </source>
</evidence>
<evidence type="ECO:0000313" key="5">
    <source>
        <dbReference type="EMBL" id="ALC20280.1"/>
    </source>
</evidence>
<dbReference type="InterPro" id="IPR019826">
    <property type="entry name" value="Carboxylesterase_B_AS"/>
</dbReference>
<evidence type="ECO:0000256" key="4">
    <source>
        <dbReference type="RuleBase" id="RU361235"/>
    </source>
</evidence>
<dbReference type="PATRIC" id="fig|38300.4.peg.2089"/>
<keyword evidence="3 4" id="KW-0378">Hydrolase</keyword>
<proteinExistence type="inferred from homology"/>
<evidence type="ECO:0000256" key="3">
    <source>
        <dbReference type="ARBA" id="ARBA00022801"/>
    </source>
</evidence>
<name>A0A0M4DGD8_STRPR</name>
<reference evidence="5 6" key="1">
    <citation type="submission" date="2015-08" db="EMBL/GenBank/DDBJ databases">
        <title>Genome sequence of the pristinamycin over-producing bacterium Streptomyces pristinaespiralis HCCB10218.</title>
        <authorList>
            <person name="Tian J."/>
            <person name="Yang J."/>
            <person name="Li L."/>
            <person name="Ruan L."/>
            <person name="Wei W."/>
            <person name="Zheng G."/>
            <person name="Wei Z."/>
            <person name="Yang S."/>
            <person name="Ge M."/>
            <person name="Jiang W."/>
            <person name="Lu Y."/>
        </authorList>
    </citation>
    <scope>NUCLEOTIDE SEQUENCE [LARGE SCALE GENOMIC DNA]</scope>
    <source>
        <strain evidence="5 6">HCCB 10218</strain>
    </source>
</reference>
<dbReference type="Gene3D" id="3.40.50.1820">
    <property type="entry name" value="alpha/beta hydrolase"/>
    <property type="match status" value="1"/>
</dbReference>
<dbReference type="ESTHER" id="strpr-a0a0m4dgd8">
    <property type="family name" value="Carb_B_Bacteria"/>
</dbReference>
<gene>
    <name evidence="5" type="ORF">SPRI_1974</name>
</gene>
<dbReference type="InterPro" id="IPR002018">
    <property type="entry name" value="CarbesteraseB"/>
</dbReference>
<dbReference type="OrthoDB" id="3199405at2"/>
<protein>
    <recommendedName>
        <fullName evidence="4">Carboxylic ester hydrolase</fullName>
        <ecNumber evidence="4">3.1.1.-</ecNumber>
    </recommendedName>
</protein>
<comment type="similarity">
    <text evidence="1 4">Belongs to the type-B carboxylesterase/lipase family.</text>
</comment>
<dbReference type="PROSITE" id="PS01173">
    <property type="entry name" value="LIPASE_GDXG_HIS"/>
    <property type="match status" value="1"/>
</dbReference>
<sequence>MSALLPKYPATARRRLSGTRRIGALYGALVLSIVATAFAPAQATAAQDTAVRAGAAHDTAVRATAAEGPAVTTRYGQVQGKAGATANSYLGIPYAAPPVGSQRWKPPSPPERWPGVRDATTPGNPCMQGAASSPWGDLAGPGTPSEDCLYLNVHTPAQRSLQKRPVMVWIHGGGFTVGSGTFYDGSNLAAKGDVVAVTFNYRLGAFGYLAHPGLTDESSQGMSGNYGLLDQQAALRWVRDNIAAFGGDPDNVTVFGESAGGGSVCQNLVSPRAIGLFDRAVAQSGCGFTLPTQQSQQDRGAAWANSLGCADVACLRARTAAQVLGASLSPTARWTPNVDGKVLPLQVTDALERGRFHRVPVLQGTTADEGRLTVATTYDLAGRQLTAEGYPVAVRTLYGDRADEILARYPLSDHGTPAEALGAVFTDSQFACLQSRTASLMAAHTRSYQYEFADRHSMDHLNLPLSFPIGAPHGSEIRYVFGGVSGTPAQNVLSDRMLGYWTNFAKTGVPYATDAPRWNLFPKVQTLAPEAVTGRTTFPEDHKCDLWNRPAS</sequence>
<dbReference type="STRING" id="38300.SPRI_1974"/>
<dbReference type="Pfam" id="PF00135">
    <property type="entry name" value="COesterase"/>
    <property type="match status" value="1"/>
</dbReference>
<dbReference type="GeneID" id="97236985"/>
<dbReference type="RefSeq" id="WP_005310819.1">
    <property type="nucleotide sequence ID" value="NZ_CP011340.1"/>
</dbReference>
<dbReference type="GO" id="GO:0016787">
    <property type="term" value="F:hydrolase activity"/>
    <property type="evidence" value="ECO:0007669"/>
    <property type="project" value="UniProtKB-KW"/>
</dbReference>
<dbReference type="EC" id="3.1.1.-" evidence="4"/>
<dbReference type="Proteomes" id="UP000060513">
    <property type="component" value="Chromosome"/>
</dbReference>
<organism evidence="5">
    <name type="scientific">Streptomyces pristinaespiralis</name>
    <dbReference type="NCBI Taxonomy" id="38300"/>
    <lineage>
        <taxon>Bacteria</taxon>
        <taxon>Bacillati</taxon>
        <taxon>Actinomycetota</taxon>
        <taxon>Actinomycetes</taxon>
        <taxon>Kitasatosporales</taxon>
        <taxon>Streptomycetaceae</taxon>
        <taxon>Streptomyces</taxon>
    </lineage>
</organism>
<dbReference type="OMA" id="CDHLVAP"/>
<dbReference type="InterPro" id="IPR002168">
    <property type="entry name" value="Lipase_GDXG_HIS_AS"/>
</dbReference>